<evidence type="ECO:0000313" key="3">
    <source>
        <dbReference type="EMBL" id="KAH9323408.1"/>
    </source>
</evidence>
<accession>A0AA38GKA8</accession>
<dbReference type="EMBL" id="JAHRHJ020000003">
    <property type="protein sequence ID" value="KAH9323408.1"/>
    <property type="molecule type" value="Genomic_DNA"/>
</dbReference>
<sequence>MGDRVRTIQHKLKQIAEAVEATKFQEAALKKHMKYAVNGKDLTGRLPNSIGNLDSLIILVNVTNGTQNIGRGVGLGRGNALGNAKHKEHSTSTNSVFMGSSVKLLNFVGFLLLFLISIFLNGYCTELAEDEMGRFDQVMKMIMEYGKSPGAQLAVSKGGQLKYFKAFGVANRETGEPVTTNHVMRYASISKVFAGTAILKLVQEGRLTLEDKPFVFLENLEPPRGAIVDKRLLDITIQNLLQHTGGWNRTATPDAGRFDVSLYASVSLGSPPPPTPTETIRYIKGLPLDFDPGSAMVYSNKGYLLLGRVVENVTGMNYIEYLQKHILQPLGMRGIVLGRSQVEYLEHNEVRYYGLDGEDILGVSIFPGQGFVNLSYGYYDVSSADSAGGLVGSAGDIVKFVDHIDGLRPPAILKADMVSAMLNAPMPEKRSGKGNPLYDHSQGLHVFVSVDREGKVTSFQHDGGAPGTSTYFMRLMEENITFAYLLNTSPLQSDFEYAAAGNLSEVARSIVNWPHHDLNTMQSHLQCSHMH</sequence>
<proteinExistence type="predicted"/>
<organism evidence="3 4">
    <name type="scientific">Taxus chinensis</name>
    <name type="common">Chinese yew</name>
    <name type="synonym">Taxus wallichiana var. chinensis</name>
    <dbReference type="NCBI Taxonomy" id="29808"/>
    <lineage>
        <taxon>Eukaryota</taxon>
        <taxon>Viridiplantae</taxon>
        <taxon>Streptophyta</taxon>
        <taxon>Embryophyta</taxon>
        <taxon>Tracheophyta</taxon>
        <taxon>Spermatophyta</taxon>
        <taxon>Pinopsida</taxon>
        <taxon>Pinidae</taxon>
        <taxon>Conifers II</taxon>
        <taxon>Cupressales</taxon>
        <taxon>Taxaceae</taxon>
        <taxon>Taxus</taxon>
    </lineage>
</organism>
<dbReference type="Pfam" id="PF00144">
    <property type="entry name" value="Beta-lactamase"/>
    <property type="match status" value="1"/>
</dbReference>
<feature type="domain" description="Beta-lactamase-related" evidence="2">
    <location>
        <begin position="135"/>
        <end position="500"/>
    </location>
</feature>
<name>A0AA38GKA8_TAXCH</name>
<dbReference type="InterPro" id="IPR001466">
    <property type="entry name" value="Beta-lactam-related"/>
</dbReference>
<evidence type="ECO:0000313" key="4">
    <source>
        <dbReference type="Proteomes" id="UP000824469"/>
    </source>
</evidence>
<dbReference type="Proteomes" id="UP000824469">
    <property type="component" value="Unassembled WGS sequence"/>
</dbReference>
<keyword evidence="1" id="KW-0472">Membrane</keyword>
<feature type="transmembrane region" description="Helical" evidence="1">
    <location>
        <begin position="104"/>
        <end position="123"/>
    </location>
</feature>
<dbReference type="OMA" id="GWCAVRT"/>
<dbReference type="PANTHER" id="PTHR46825">
    <property type="entry name" value="D-ALANYL-D-ALANINE-CARBOXYPEPTIDASE/ENDOPEPTIDASE AMPH"/>
    <property type="match status" value="1"/>
</dbReference>
<comment type="caution">
    <text evidence="3">The sequence shown here is derived from an EMBL/GenBank/DDBJ whole genome shotgun (WGS) entry which is preliminary data.</text>
</comment>
<keyword evidence="4" id="KW-1185">Reference proteome</keyword>
<evidence type="ECO:0000256" key="1">
    <source>
        <dbReference type="SAM" id="Phobius"/>
    </source>
</evidence>
<gene>
    <name evidence="3" type="ORF">KI387_018047</name>
</gene>
<dbReference type="AlphaFoldDB" id="A0AA38GKA8"/>
<evidence type="ECO:0000259" key="2">
    <source>
        <dbReference type="Pfam" id="PF00144"/>
    </source>
</evidence>
<dbReference type="Gene3D" id="3.40.710.10">
    <property type="entry name" value="DD-peptidase/beta-lactamase superfamily"/>
    <property type="match status" value="1"/>
</dbReference>
<protein>
    <recommendedName>
        <fullName evidence="2">Beta-lactamase-related domain-containing protein</fullName>
    </recommendedName>
</protein>
<dbReference type="PANTHER" id="PTHR46825:SF9">
    <property type="entry name" value="BETA-LACTAMASE-RELATED DOMAIN-CONTAINING PROTEIN"/>
    <property type="match status" value="1"/>
</dbReference>
<keyword evidence="1" id="KW-0812">Transmembrane</keyword>
<reference evidence="3 4" key="1">
    <citation type="journal article" date="2021" name="Nat. Plants">
        <title>The Taxus genome provides insights into paclitaxel biosynthesis.</title>
        <authorList>
            <person name="Xiong X."/>
            <person name="Gou J."/>
            <person name="Liao Q."/>
            <person name="Li Y."/>
            <person name="Zhou Q."/>
            <person name="Bi G."/>
            <person name="Li C."/>
            <person name="Du R."/>
            <person name="Wang X."/>
            <person name="Sun T."/>
            <person name="Guo L."/>
            <person name="Liang H."/>
            <person name="Lu P."/>
            <person name="Wu Y."/>
            <person name="Zhang Z."/>
            <person name="Ro D.K."/>
            <person name="Shang Y."/>
            <person name="Huang S."/>
            <person name="Yan J."/>
        </authorList>
    </citation>
    <scope>NUCLEOTIDE SEQUENCE [LARGE SCALE GENOMIC DNA]</scope>
    <source>
        <strain evidence="3">Ta-2019</strain>
    </source>
</reference>
<dbReference type="InterPro" id="IPR050491">
    <property type="entry name" value="AmpC-like"/>
</dbReference>
<dbReference type="InterPro" id="IPR012338">
    <property type="entry name" value="Beta-lactam/transpept-like"/>
</dbReference>
<keyword evidence="1" id="KW-1133">Transmembrane helix</keyword>
<dbReference type="SUPFAM" id="SSF56601">
    <property type="entry name" value="beta-lactamase/transpeptidase-like"/>
    <property type="match status" value="1"/>
</dbReference>